<protein>
    <recommendedName>
        <fullName evidence="10">Interleukin-20</fullName>
    </recommendedName>
</protein>
<dbReference type="PANTHER" id="PTHR48482">
    <property type="entry name" value="INTERLEUKIN-19-RELATED"/>
    <property type="match status" value="1"/>
</dbReference>
<proteinExistence type="inferred from homology"/>
<evidence type="ECO:0000313" key="8">
    <source>
        <dbReference type="Ensembl" id="ENSNMLP00000013826.1"/>
    </source>
</evidence>
<evidence type="ECO:0008006" key="10">
    <source>
        <dbReference type="Google" id="ProtNLM"/>
    </source>
</evidence>
<comment type="subcellular location">
    <subcellularLocation>
        <location evidence="1">Secreted</location>
    </subcellularLocation>
</comment>
<evidence type="ECO:0000256" key="7">
    <source>
        <dbReference type="SAM" id="SignalP"/>
    </source>
</evidence>
<keyword evidence="5 7" id="KW-0732">Signal</keyword>
<feature type="disulfide bond" evidence="6">
    <location>
        <begin position="70"/>
        <end position="118"/>
    </location>
</feature>
<dbReference type="Ensembl" id="ENSNMLT00000015552.1">
    <property type="protein sequence ID" value="ENSNMLP00000013826.1"/>
    <property type="gene ID" value="ENSNMLG00000009258.1"/>
</dbReference>
<reference evidence="8" key="1">
    <citation type="submission" date="2025-08" db="UniProtKB">
        <authorList>
            <consortium name="Ensembl"/>
        </authorList>
    </citation>
    <scope>IDENTIFICATION</scope>
</reference>
<dbReference type="InterPro" id="IPR009079">
    <property type="entry name" value="4_helix_cytokine-like_core"/>
</dbReference>
<evidence type="ECO:0000256" key="5">
    <source>
        <dbReference type="ARBA" id="ARBA00022729"/>
    </source>
</evidence>
<keyword evidence="3" id="KW-0202">Cytokine</keyword>
<evidence type="ECO:0000256" key="4">
    <source>
        <dbReference type="ARBA" id="ARBA00022525"/>
    </source>
</evidence>
<keyword evidence="6" id="KW-1015">Disulfide bond</keyword>
<comment type="similarity">
    <text evidence="2">Belongs to the IL-10 family.</text>
</comment>
<feature type="signal peptide" evidence="7">
    <location>
        <begin position="1"/>
        <end position="24"/>
    </location>
</feature>
<sequence length="143" mass="16371">MQLQYFVPLCLLLVLGWLGRESEGRTVILDKCVVNVHIHELQKHYSSVRSAAVSRNEKTNSPVMNEGQTCCFIRLLLRFFVERVFAGFSTSEAEEQRAVSALANGFISVRNSIHTCHCQCKEDTQRIMDSIITKFDEVRIKTF</sequence>
<evidence type="ECO:0000256" key="6">
    <source>
        <dbReference type="PIRSR" id="PIRSR620443-51"/>
    </source>
</evidence>
<dbReference type="PANTHER" id="PTHR48482:SF3">
    <property type="entry name" value="INTERLEUKIN-19"/>
    <property type="match status" value="1"/>
</dbReference>
<organism evidence="8 9">
    <name type="scientific">Neogobius melanostomus</name>
    <name type="common">round goby</name>
    <dbReference type="NCBI Taxonomy" id="47308"/>
    <lineage>
        <taxon>Eukaryota</taxon>
        <taxon>Metazoa</taxon>
        <taxon>Chordata</taxon>
        <taxon>Craniata</taxon>
        <taxon>Vertebrata</taxon>
        <taxon>Euteleostomi</taxon>
        <taxon>Actinopterygii</taxon>
        <taxon>Neopterygii</taxon>
        <taxon>Teleostei</taxon>
        <taxon>Neoteleostei</taxon>
        <taxon>Acanthomorphata</taxon>
        <taxon>Gobiaria</taxon>
        <taxon>Gobiiformes</taxon>
        <taxon>Gobioidei</taxon>
        <taxon>Gobiidae</taxon>
        <taxon>Benthophilinae</taxon>
        <taxon>Neogobiini</taxon>
        <taxon>Neogobius</taxon>
    </lineage>
</organism>
<feature type="disulfide bond" evidence="6">
    <location>
        <begin position="71"/>
        <end position="120"/>
    </location>
</feature>
<reference evidence="8" key="2">
    <citation type="submission" date="2025-09" db="UniProtKB">
        <authorList>
            <consortium name="Ensembl"/>
        </authorList>
    </citation>
    <scope>IDENTIFICATION</scope>
</reference>
<keyword evidence="4" id="KW-0964">Secreted</keyword>
<feature type="chain" id="PRO_5034958445" description="Interleukin-20" evidence="7">
    <location>
        <begin position="25"/>
        <end position="143"/>
    </location>
</feature>
<dbReference type="Proteomes" id="UP000694523">
    <property type="component" value="Unplaced"/>
</dbReference>
<dbReference type="SUPFAM" id="SSF47266">
    <property type="entry name" value="4-helical cytokines"/>
    <property type="match status" value="1"/>
</dbReference>
<accession>A0A8C6WKE8</accession>
<name>A0A8C6WKE8_9GOBI</name>
<dbReference type="GO" id="GO:0005615">
    <property type="term" value="C:extracellular space"/>
    <property type="evidence" value="ECO:0007669"/>
    <property type="project" value="UniProtKB-KW"/>
</dbReference>
<evidence type="ECO:0000256" key="2">
    <source>
        <dbReference type="ARBA" id="ARBA00008813"/>
    </source>
</evidence>
<keyword evidence="9" id="KW-1185">Reference proteome</keyword>
<evidence type="ECO:0000256" key="3">
    <source>
        <dbReference type="ARBA" id="ARBA00022514"/>
    </source>
</evidence>
<dbReference type="Gene3D" id="1.20.1250.10">
    <property type="match status" value="1"/>
</dbReference>
<dbReference type="InterPro" id="IPR020443">
    <property type="entry name" value="IL-10/19/20/24/26"/>
</dbReference>
<evidence type="ECO:0000256" key="1">
    <source>
        <dbReference type="ARBA" id="ARBA00004613"/>
    </source>
</evidence>
<evidence type="ECO:0000313" key="9">
    <source>
        <dbReference type="Proteomes" id="UP000694523"/>
    </source>
</evidence>
<dbReference type="GO" id="GO:0005125">
    <property type="term" value="F:cytokine activity"/>
    <property type="evidence" value="ECO:0007669"/>
    <property type="project" value="UniProtKB-KW"/>
</dbReference>
<dbReference type="AlphaFoldDB" id="A0A8C6WKE8"/>
<feature type="disulfide bond" evidence="6">
    <location>
        <begin position="32"/>
        <end position="116"/>
    </location>
</feature>